<comment type="caution">
    <text evidence="3">The sequence shown here is derived from an EMBL/GenBank/DDBJ whole genome shotgun (WGS) entry which is preliminary data.</text>
</comment>
<evidence type="ECO:0000313" key="4">
    <source>
        <dbReference type="Proteomes" id="UP000823912"/>
    </source>
</evidence>
<dbReference type="Pfam" id="PF20434">
    <property type="entry name" value="BD-FAE"/>
    <property type="match status" value="1"/>
</dbReference>
<reference evidence="3" key="2">
    <citation type="journal article" date="2021" name="PeerJ">
        <title>Extensive microbial diversity within the chicken gut microbiome revealed by metagenomics and culture.</title>
        <authorList>
            <person name="Gilroy R."/>
            <person name="Ravi A."/>
            <person name="Getino M."/>
            <person name="Pursley I."/>
            <person name="Horton D.L."/>
            <person name="Alikhan N.F."/>
            <person name="Baker D."/>
            <person name="Gharbi K."/>
            <person name="Hall N."/>
            <person name="Watson M."/>
            <person name="Adriaenssens E.M."/>
            <person name="Foster-Nyarko E."/>
            <person name="Jarju S."/>
            <person name="Secka A."/>
            <person name="Antonio M."/>
            <person name="Oren A."/>
            <person name="Chaudhuri R.R."/>
            <person name="La Ragione R."/>
            <person name="Hildebrand F."/>
            <person name="Pallen M.J."/>
        </authorList>
    </citation>
    <scope>NUCLEOTIDE SEQUENCE</scope>
    <source>
        <strain evidence="3">ChiSjej5B23-6657</strain>
    </source>
</reference>
<dbReference type="PANTHER" id="PTHR48081">
    <property type="entry name" value="AB HYDROLASE SUPERFAMILY PROTEIN C4A8.06C"/>
    <property type="match status" value="1"/>
</dbReference>
<evidence type="ECO:0000313" key="3">
    <source>
        <dbReference type="EMBL" id="HIR71395.1"/>
    </source>
</evidence>
<organism evidence="3 4">
    <name type="scientific">Candidatus Pullilachnospira gallistercoris</name>
    <dbReference type="NCBI Taxonomy" id="2840911"/>
    <lineage>
        <taxon>Bacteria</taxon>
        <taxon>Bacillati</taxon>
        <taxon>Bacillota</taxon>
        <taxon>Clostridia</taxon>
        <taxon>Lachnospirales</taxon>
        <taxon>Lachnospiraceae</taxon>
        <taxon>Lachnospiraceae incertae sedis</taxon>
        <taxon>Candidatus Pullilachnospira</taxon>
    </lineage>
</organism>
<dbReference type="InterPro" id="IPR049492">
    <property type="entry name" value="BD-FAE-like_dom"/>
</dbReference>
<reference evidence="3" key="1">
    <citation type="submission" date="2020-10" db="EMBL/GenBank/DDBJ databases">
        <authorList>
            <person name="Gilroy R."/>
        </authorList>
    </citation>
    <scope>NUCLEOTIDE SEQUENCE</scope>
    <source>
        <strain evidence="3">ChiSjej5B23-6657</strain>
    </source>
</reference>
<sequence>MKKETYRIWREEEYSYPMAYGFLPKITAYLHEDGKARGGILVVPGGAYMAVSPTEGELVALKFYEMGYQTFVLTYTTNLLQMEPLKMQPLRDISRAVRYIRKKGEDFAIADGRIAVCGFSAGGHLSASLCVHFDDIKDEAPEYGGISNRPDAAILSYPVITSGAYAHRESIEVLLGKDASEEELEYMSLEKHVTEHTPPCFVWATETDESVPVENSFLFIEACRKHGVPCAFHMFSKGRHGLSLADEDWAEGRKQDPYTTEQIGCIIEKVKAGELTLPAGMQEKFSGGGDFPANIPDPEVAVWPILADAFLQSHM</sequence>
<dbReference type="EMBL" id="DVHM01000146">
    <property type="protein sequence ID" value="HIR71395.1"/>
    <property type="molecule type" value="Genomic_DNA"/>
</dbReference>
<gene>
    <name evidence="3" type="ORF">IAA55_08950</name>
</gene>
<accession>A0A9D1EAJ0</accession>
<dbReference type="GO" id="GO:0016787">
    <property type="term" value="F:hydrolase activity"/>
    <property type="evidence" value="ECO:0007669"/>
    <property type="project" value="UniProtKB-KW"/>
</dbReference>
<proteinExistence type="predicted"/>
<dbReference type="Gene3D" id="3.40.50.1820">
    <property type="entry name" value="alpha/beta hydrolase"/>
    <property type="match status" value="1"/>
</dbReference>
<dbReference type="AlphaFoldDB" id="A0A9D1EAJ0"/>
<feature type="domain" description="BD-FAE-like" evidence="2">
    <location>
        <begin position="40"/>
        <end position="220"/>
    </location>
</feature>
<dbReference type="Proteomes" id="UP000823912">
    <property type="component" value="Unassembled WGS sequence"/>
</dbReference>
<dbReference type="InterPro" id="IPR029058">
    <property type="entry name" value="AB_hydrolase_fold"/>
</dbReference>
<evidence type="ECO:0000259" key="2">
    <source>
        <dbReference type="Pfam" id="PF20434"/>
    </source>
</evidence>
<dbReference type="InterPro" id="IPR050300">
    <property type="entry name" value="GDXG_lipolytic_enzyme"/>
</dbReference>
<dbReference type="PANTHER" id="PTHR48081:SF6">
    <property type="entry name" value="PEPTIDASE S9 PROLYL OLIGOPEPTIDASE CATALYTIC DOMAIN-CONTAINING PROTEIN"/>
    <property type="match status" value="1"/>
</dbReference>
<dbReference type="SUPFAM" id="SSF53474">
    <property type="entry name" value="alpha/beta-Hydrolases"/>
    <property type="match status" value="1"/>
</dbReference>
<name>A0A9D1EAJ0_9FIRM</name>
<keyword evidence="1 3" id="KW-0378">Hydrolase</keyword>
<evidence type="ECO:0000256" key="1">
    <source>
        <dbReference type="ARBA" id="ARBA00022801"/>
    </source>
</evidence>
<protein>
    <submittedName>
        <fullName evidence="3">Alpha/beta hydrolase</fullName>
    </submittedName>
</protein>